<dbReference type="EMBL" id="JANAWD010000965">
    <property type="protein sequence ID" value="KAJ3474872.1"/>
    <property type="molecule type" value="Genomic_DNA"/>
</dbReference>
<organism evidence="2 3">
    <name type="scientific">Meripilus lineatus</name>
    <dbReference type="NCBI Taxonomy" id="2056292"/>
    <lineage>
        <taxon>Eukaryota</taxon>
        <taxon>Fungi</taxon>
        <taxon>Dikarya</taxon>
        <taxon>Basidiomycota</taxon>
        <taxon>Agaricomycotina</taxon>
        <taxon>Agaricomycetes</taxon>
        <taxon>Polyporales</taxon>
        <taxon>Meripilaceae</taxon>
        <taxon>Meripilus</taxon>
    </lineage>
</organism>
<keyword evidence="3" id="KW-1185">Reference proteome</keyword>
<protein>
    <recommendedName>
        <fullName evidence="1">CHAT domain-containing protein</fullName>
    </recommendedName>
</protein>
<proteinExistence type="predicted"/>
<evidence type="ECO:0000259" key="1">
    <source>
        <dbReference type="Pfam" id="PF12770"/>
    </source>
</evidence>
<sequence>MIMSPEMLGTLWTHVIRHVICRILCTVSESASALTHVVPRREHRKRIWWCPTGHFTNLPLHAAGIEMTGPTPSHLCVSDFFVSSYTPSLAALSEAQKRQKPLDIRTVKVLAAIQPDSRRRLNKLPSLVQELKQIAAVVPKDNLLYSDDSGQLDFDGSKTTVEKTVEKIKEADIFHLGCHGIKMEALSERDPDQILKAGLALGQTIGKELDRFTIQHLIQLPPLPKANIAVFTTCNSGTSFPIPFEGVTFANAAMMAGFCSVLATMFSMKDEDGPLVAQEVYTAMFNPPDPSVPFCLARVVDGIARKLREQGVAAERWSTFIHVGA</sequence>
<evidence type="ECO:0000313" key="3">
    <source>
        <dbReference type="Proteomes" id="UP001212997"/>
    </source>
</evidence>
<feature type="domain" description="CHAT" evidence="1">
    <location>
        <begin position="9"/>
        <end position="324"/>
    </location>
</feature>
<comment type="caution">
    <text evidence="2">The sequence shown here is derived from an EMBL/GenBank/DDBJ whole genome shotgun (WGS) entry which is preliminary data.</text>
</comment>
<evidence type="ECO:0000313" key="2">
    <source>
        <dbReference type="EMBL" id="KAJ3474872.1"/>
    </source>
</evidence>
<reference evidence="2" key="1">
    <citation type="submission" date="2022-07" db="EMBL/GenBank/DDBJ databases">
        <title>Genome Sequence of Physisporinus lineatus.</title>
        <authorList>
            <person name="Buettner E."/>
        </authorList>
    </citation>
    <scope>NUCLEOTIDE SEQUENCE</scope>
    <source>
        <strain evidence="2">VT162</strain>
    </source>
</reference>
<gene>
    <name evidence="2" type="ORF">NLI96_g12209</name>
</gene>
<dbReference type="Proteomes" id="UP001212997">
    <property type="component" value="Unassembled WGS sequence"/>
</dbReference>
<name>A0AAD5UUD2_9APHY</name>
<dbReference type="AlphaFoldDB" id="A0AAD5UUD2"/>
<accession>A0AAD5UUD2</accession>
<dbReference type="Pfam" id="PF12770">
    <property type="entry name" value="CHAT"/>
    <property type="match status" value="1"/>
</dbReference>
<dbReference type="InterPro" id="IPR024983">
    <property type="entry name" value="CHAT_dom"/>
</dbReference>